<dbReference type="SUPFAM" id="SSF50156">
    <property type="entry name" value="PDZ domain-like"/>
    <property type="match status" value="1"/>
</dbReference>
<sequence>MLGGFGASQGPGHLESIGRRWELHPEEHRNLPPTGLPSSASGASAPGSFGSQASAQPLLQVPSSVPNASWTGGPPASGGNVRISVPRLMDDGRLGLIIQNCWVSSISNPTAAQFGWQVGDHILQVNGHPVSNMQQLSEEIRRAVNSHQAVAHPLVFDVWRASPQALSAAAAASGVQRRQKMACCDWDACDCLGSDPAPTGYAPSPAYGAQGTGYGTPNPGYGAPPSAAYGAPSAAYGAPSAAYGAPSAYGAPGGAPCAQAGAQRRRALC</sequence>
<proteinExistence type="predicted"/>
<organism evidence="3 4">
    <name type="scientific">Effrenium voratum</name>
    <dbReference type="NCBI Taxonomy" id="2562239"/>
    <lineage>
        <taxon>Eukaryota</taxon>
        <taxon>Sar</taxon>
        <taxon>Alveolata</taxon>
        <taxon>Dinophyceae</taxon>
        <taxon>Suessiales</taxon>
        <taxon>Symbiodiniaceae</taxon>
        <taxon>Effrenium</taxon>
    </lineage>
</organism>
<dbReference type="InterPro" id="IPR001478">
    <property type="entry name" value="PDZ"/>
</dbReference>
<evidence type="ECO:0000313" key="3">
    <source>
        <dbReference type="EMBL" id="CAJ1401420.1"/>
    </source>
</evidence>
<gene>
    <name evidence="3" type="ORF">EVOR1521_LOCUS24570</name>
</gene>
<dbReference type="AlphaFoldDB" id="A0AA36N757"/>
<comment type="caution">
    <text evidence="3">The sequence shown here is derived from an EMBL/GenBank/DDBJ whole genome shotgun (WGS) entry which is preliminary data.</text>
</comment>
<feature type="domain" description="PDZ" evidence="2">
    <location>
        <begin position="82"/>
        <end position="133"/>
    </location>
</feature>
<keyword evidence="4" id="KW-1185">Reference proteome</keyword>
<dbReference type="Pfam" id="PF00595">
    <property type="entry name" value="PDZ"/>
    <property type="match status" value="1"/>
</dbReference>
<evidence type="ECO:0000259" key="2">
    <source>
        <dbReference type="PROSITE" id="PS50106"/>
    </source>
</evidence>
<feature type="compositionally biased region" description="Low complexity" evidence="1">
    <location>
        <begin position="32"/>
        <end position="55"/>
    </location>
</feature>
<protein>
    <recommendedName>
        <fullName evidence="2">PDZ domain-containing protein</fullName>
    </recommendedName>
</protein>
<dbReference type="Proteomes" id="UP001178507">
    <property type="component" value="Unassembled WGS sequence"/>
</dbReference>
<evidence type="ECO:0000256" key="1">
    <source>
        <dbReference type="SAM" id="MobiDB-lite"/>
    </source>
</evidence>
<feature type="region of interest" description="Disordered" evidence="1">
    <location>
        <begin position="27"/>
        <end position="83"/>
    </location>
</feature>
<feature type="compositionally biased region" description="Polar residues" evidence="1">
    <location>
        <begin position="61"/>
        <end position="70"/>
    </location>
</feature>
<reference evidence="3" key="1">
    <citation type="submission" date="2023-08" db="EMBL/GenBank/DDBJ databases">
        <authorList>
            <person name="Chen Y."/>
            <person name="Shah S."/>
            <person name="Dougan E. K."/>
            <person name="Thang M."/>
            <person name="Chan C."/>
        </authorList>
    </citation>
    <scope>NUCLEOTIDE SEQUENCE</scope>
</reference>
<accession>A0AA36N757</accession>
<dbReference type="InterPro" id="IPR036034">
    <property type="entry name" value="PDZ_sf"/>
</dbReference>
<dbReference type="Gene3D" id="2.30.42.10">
    <property type="match status" value="1"/>
</dbReference>
<name>A0AA36N757_9DINO</name>
<evidence type="ECO:0000313" key="4">
    <source>
        <dbReference type="Proteomes" id="UP001178507"/>
    </source>
</evidence>
<dbReference type="PROSITE" id="PS50106">
    <property type="entry name" value="PDZ"/>
    <property type="match status" value="1"/>
</dbReference>
<dbReference type="EMBL" id="CAUJNA010003414">
    <property type="protein sequence ID" value="CAJ1401420.1"/>
    <property type="molecule type" value="Genomic_DNA"/>
</dbReference>